<evidence type="ECO:0000256" key="1">
    <source>
        <dbReference type="ARBA" id="ARBA00001947"/>
    </source>
</evidence>
<reference evidence="14 15" key="1">
    <citation type="submission" date="2016-01" db="EMBL/GenBank/DDBJ databases">
        <title>Biosynthesis of antibiotic leucinostatins and their inhibition on Phytophthora in bio-control Purpureocillium lilacinum.</title>
        <authorList>
            <person name="Wang G."/>
            <person name="Liu Z."/>
            <person name="Lin R."/>
            <person name="Li E."/>
            <person name="Mao Z."/>
            <person name="Ling J."/>
            <person name="Yin W."/>
            <person name="Xie B."/>
        </authorList>
    </citation>
    <scope>NUCLEOTIDE SEQUENCE [LARGE SCALE GENOMIC DNA]</scope>
    <source>
        <strain evidence="14">PLBJ-1</strain>
        <strain evidence="13">PLFJ-1</strain>
    </source>
</reference>
<dbReference type="PROSITE" id="PS00059">
    <property type="entry name" value="ADH_ZINC"/>
    <property type="match status" value="1"/>
</dbReference>
<keyword evidence="4" id="KW-0597">Phosphoprotein</keyword>
<dbReference type="AlphaFoldDB" id="A0A179GRX9"/>
<keyword evidence="5 11" id="KW-0479">Metal-binding</keyword>
<dbReference type="Gene3D" id="3.40.50.720">
    <property type="entry name" value="NAD(P)-binding Rossmann-like Domain"/>
    <property type="match status" value="1"/>
</dbReference>
<dbReference type="OrthoDB" id="1879366at2759"/>
<evidence type="ECO:0000259" key="12">
    <source>
        <dbReference type="SMART" id="SM00829"/>
    </source>
</evidence>
<evidence type="ECO:0000256" key="6">
    <source>
        <dbReference type="ARBA" id="ARBA00022833"/>
    </source>
</evidence>
<accession>A0A179GRX9</accession>
<gene>
    <name evidence="14" type="ORF">VFPBJ_06271</name>
    <name evidence="13" type="ORF">VFPFJ_10692</name>
</gene>
<dbReference type="EC" id="1.1.1.2" evidence="9"/>
<evidence type="ECO:0000256" key="7">
    <source>
        <dbReference type="ARBA" id="ARBA00022857"/>
    </source>
</evidence>
<protein>
    <recommendedName>
        <fullName evidence="9">alcohol dehydrogenase (NADP(+))</fullName>
        <ecNumber evidence="9">1.1.1.2</ecNumber>
    </recommendedName>
</protein>
<evidence type="ECO:0000313" key="14">
    <source>
        <dbReference type="EMBL" id="OAQ80686.1"/>
    </source>
</evidence>
<dbReference type="Proteomes" id="UP000078240">
    <property type="component" value="Unassembled WGS sequence"/>
</dbReference>
<dbReference type="GeneID" id="28892809"/>
<dbReference type="FunFam" id="3.40.50.720:FF:000158">
    <property type="entry name" value="Zinc-binding alcohol dehydrogenase"/>
    <property type="match status" value="1"/>
</dbReference>
<keyword evidence="8" id="KW-0560">Oxidoreductase</keyword>
<evidence type="ECO:0000256" key="4">
    <source>
        <dbReference type="ARBA" id="ARBA00022553"/>
    </source>
</evidence>
<dbReference type="Proteomes" id="UP000078340">
    <property type="component" value="Unassembled WGS sequence"/>
</dbReference>
<evidence type="ECO:0000256" key="11">
    <source>
        <dbReference type="RuleBase" id="RU361277"/>
    </source>
</evidence>
<dbReference type="InterPro" id="IPR020843">
    <property type="entry name" value="ER"/>
</dbReference>
<dbReference type="Pfam" id="PF08240">
    <property type="entry name" value="ADH_N"/>
    <property type="match status" value="1"/>
</dbReference>
<dbReference type="SUPFAM" id="SSF50129">
    <property type="entry name" value="GroES-like"/>
    <property type="match status" value="1"/>
</dbReference>
<dbReference type="InterPro" id="IPR036291">
    <property type="entry name" value="NAD(P)-bd_dom_sf"/>
</dbReference>
<comment type="similarity">
    <text evidence="2 11">Belongs to the zinc-containing alcohol dehydrogenase family.</text>
</comment>
<evidence type="ECO:0000256" key="3">
    <source>
        <dbReference type="ARBA" id="ARBA00011738"/>
    </source>
</evidence>
<comment type="caution">
    <text evidence="14">The sequence shown here is derived from an EMBL/GenBank/DDBJ whole genome shotgun (WGS) entry which is preliminary data.</text>
</comment>
<dbReference type="GO" id="GO:0008106">
    <property type="term" value="F:alcohol dehydrogenase (NADP+) activity"/>
    <property type="evidence" value="ECO:0007669"/>
    <property type="project" value="UniProtKB-EC"/>
</dbReference>
<name>A0A179GRX9_PURLI</name>
<dbReference type="STRING" id="33203.A0A179GRX9"/>
<dbReference type="EMBL" id="LSBI01000015">
    <property type="protein sequence ID" value="OAQ75928.1"/>
    <property type="molecule type" value="Genomic_DNA"/>
</dbReference>
<evidence type="ECO:0000256" key="5">
    <source>
        <dbReference type="ARBA" id="ARBA00022723"/>
    </source>
</evidence>
<dbReference type="InterPro" id="IPR011032">
    <property type="entry name" value="GroES-like_sf"/>
</dbReference>
<dbReference type="InterPro" id="IPR047109">
    <property type="entry name" value="CAD-like"/>
</dbReference>
<evidence type="ECO:0000313" key="15">
    <source>
        <dbReference type="Proteomes" id="UP000078240"/>
    </source>
</evidence>
<dbReference type="InterPro" id="IPR002328">
    <property type="entry name" value="ADH_Zn_CS"/>
</dbReference>
<evidence type="ECO:0000256" key="8">
    <source>
        <dbReference type="ARBA" id="ARBA00023002"/>
    </source>
</evidence>
<evidence type="ECO:0000313" key="13">
    <source>
        <dbReference type="EMBL" id="OAQ75928.1"/>
    </source>
</evidence>
<organism evidence="14 15">
    <name type="scientific">Purpureocillium lilacinum</name>
    <name type="common">Paecilomyces lilacinus</name>
    <dbReference type="NCBI Taxonomy" id="33203"/>
    <lineage>
        <taxon>Eukaryota</taxon>
        <taxon>Fungi</taxon>
        <taxon>Dikarya</taxon>
        <taxon>Ascomycota</taxon>
        <taxon>Pezizomycotina</taxon>
        <taxon>Sordariomycetes</taxon>
        <taxon>Hypocreomycetidae</taxon>
        <taxon>Hypocreales</taxon>
        <taxon>Ophiocordycipitaceae</taxon>
        <taxon>Purpureocillium</taxon>
    </lineage>
</organism>
<evidence type="ECO:0000256" key="9">
    <source>
        <dbReference type="ARBA" id="ARBA00024074"/>
    </source>
</evidence>
<dbReference type="KEGG" id="plj:28892809"/>
<sequence>MATDDMYEGWVGEDKSSAEGKMVWKQFVPKVWEETDVEIKITHSGVCGSDVHTLRSGWRDVPYPIVVGHEIVGVAIRVGSKAEGDIKVGDIVGVGPQADACLNRDADYSCVECAEKSENYCARRIVTYAGKHRNGSKTQGGYALYHRAPSHFVVKIPTGLAPEFAAPMLCAGATVYAPLKRFHAGPGKRVAVVGIGGLGHFAVLFAKALGADEVVGISRKDDKRQDALDLGCDGYIATGADPDWATKNARKFDIILNTVASTKMPFAEYLGLLRLDGTLVQVGLPEGPIPFMPSGMNGARRTVAGTYIGSPSEMREMLQVALEKNIKPWVEQRPMKDANSAILDLEAGKPRFRYVLVN</sequence>
<dbReference type="PANTHER" id="PTHR42683">
    <property type="entry name" value="ALDEHYDE REDUCTASE"/>
    <property type="match status" value="1"/>
</dbReference>
<dbReference type="CDD" id="cd05283">
    <property type="entry name" value="CAD1"/>
    <property type="match status" value="1"/>
</dbReference>
<dbReference type="OMA" id="MEWGQFE"/>
<dbReference type="SUPFAM" id="SSF51735">
    <property type="entry name" value="NAD(P)-binding Rossmann-fold domains"/>
    <property type="match status" value="1"/>
</dbReference>
<dbReference type="Gene3D" id="3.90.180.10">
    <property type="entry name" value="Medium-chain alcohol dehydrogenases, catalytic domain"/>
    <property type="match status" value="1"/>
</dbReference>
<keyword evidence="7" id="KW-0521">NADP</keyword>
<dbReference type="InterPro" id="IPR013154">
    <property type="entry name" value="ADH-like_N"/>
</dbReference>
<comment type="catalytic activity">
    <reaction evidence="10">
        <text>a primary alcohol + NADP(+) = an aldehyde + NADPH + H(+)</text>
        <dbReference type="Rhea" id="RHEA:15937"/>
        <dbReference type="ChEBI" id="CHEBI:15378"/>
        <dbReference type="ChEBI" id="CHEBI:15734"/>
        <dbReference type="ChEBI" id="CHEBI:17478"/>
        <dbReference type="ChEBI" id="CHEBI:57783"/>
        <dbReference type="ChEBI" id="CHEBI:58349"/>
        <dbReference type="EC" id="1.1.1.2"/>
    </reaction>
    <physiologicalReaction direction="left-to-right" evidence="10">
        <dbReference type="Rhea" id="RHEA:15938"/>
    </physiologicalReaction>
    <physiologicalReaction direction="right-to-left" evidence="10">
        <dbReference type="Rhea" id="RHEA:15939"/>
    </physiologicalReaction>
</comment>
<keyword evidence="6 11" id="KW-0862">Zinc</keyword>
<dbReference type="Pfam" id="PF00107">
    <property type="entry name" value="ADH_zinc_N"/>
    <property type="match status" value="1"/>
</dbReference>
<evidence type="ECO:0000256" key="10">
    <source>
        <dbReference type="ARBA" id="ARBA00050997"/>
    </source>
</evidence>
<dbReference type="InterPro" id="IPR013149">
    <property type="entry name" value="ADH-like_C"/>
</dbReference>
<comment type="cofactor">
    <cofactor evidence="1 11">
        <name>Zn(2+)</name>
        <dbReference type="ChEBI" id="CHEBI:29105"/>
    </cofactor>
</comment>
<comment type="subunit">
    <text evidence="3">Homodimer.</text>
</comment>
<dbReference type="GO" id="GO:0008270">
    <property type="term" value="F:zinc ion binding"/>
    <property type="evidence" value="ECO:0007669"/>
    <property type="project" value="InterPro"/>
</dbReference>
<proteinExistence type="inferred from homology"/>
<dbReference type="SMART" id="SM00829">
    <property type="entry name" value="PKS_ER"/>
    <property type="match status" value="1"/>
</dbReference>
<dbReference type="GO" id="GO:0006066">
    <property type="term" value="P:alcohol metabolic process"/>
    <property type="evidence" value="ECO:0007669"/>
    <property type="project" value="UniProtKB-ARBA"/>
</dbReference>
<evidence type="ECO:0000256" key="2">
    <source>
        <dbReference type="ARBA" id="ARBA00008072"/>
    </source>
</evidence>
<dbReference type="EMBL" id="LSBH01000004">
    <property type="protein sequence ID" value="OAQ80686.1"/>
    <property type="molecule type" value="Genomic_DNA"/>
</dbReference>
<feature type="domain" description="Enoyl reductase (ER)" evidence="12">
    <location>
        <begin position="20"/>
        <end position="356"/>
    </location>
</feature>